<reference evidence="2" key="2">
    <citation type="journal article" date="2022" name="Microb. Genom.">
        <title>A chromosome-scale genome assembly of the tomato pathogen Cladosporium fulvum reveals a compartmentalized genome architecture and the presence of a dispensable chromosome.</title>
        <authorList>
            <person name="Zaccaron A.Z."/>
            <person name="Chen L.H."/>
            <person name="Samaras A."/>
            <person name="Stergiopoulos I."/>
        </authorList>
    </citation>
    <scope>NUCLEOTIDE SEQUENCE</scope>
    <source>
        <strain evidence="2">Race5_Kim</strain>
    </source>
</reference>
<dbReference type="AlphaFoldDB" id="A0A9Q8LAU0"/>
<proteinExistence type="predicted"/>
<reference evidence="2" key="1">
    <citation type="submission" date="2021-12" db="EMBL/GenBank/DDBJ databases">
        <authorList>
            <person name="Zaccaron A."/>
            <person name="Stergiopoulos I."/>
        </authorList>
    </citation>
    <scope>NUCLEOTIDE SEQUENCE</scope>
    <source>
        <strain evidence="2">Race5_Kim</strain>
    </source>
</reference>
<accession>A0A9Q8LAU0</accession>
<evidence type="ECO:0000313" key="2">
    <source>
        <dbReference type="EMBL" id="UJO13946.1"/>
    </source>
</evidence>
<dbReference type="Proteomes" id="UP000756132">
    <property type="component" value="Chromosome 2"/>
</dbReference>
<evidence type="ECO:0000313" key="3">
    <source>
        <dbReference type="Proteomes" id="UP000756132"/>
    </source>
</evidence>
<name>A0A9Q8LAU0_PASFU</name>
<organism evidence="2 3">
    <name type="scientific">Passalora fulva</name>
    <name type="common">Tomato leaf mold</name>
    <name type="synonym">Cladosporium fulvum</name>
    <dbReference type="NCBI Taxonomy" id="5499"/>
    <lineage>
        <taxon>Eukaryota</taxon>
        <taxon>Fungi</taxon>
        <taxon>Dikarya</taxon>
        <taxon>Ascomycota</taxon>
        <taxon>Pezizomycotina</taxon>
        <taxon>Dothideomycetes</taxon>
        <taxon>Dothideomycetidae</taxon>
        <taxon>Mycosphaerellales</taxon>
        <taxon>Mycosphaerellaceae</taxon>
        <taxon>Fulvia</taxon>
    </lineage>
</organism>
<sequence length="306" mass="33258">MAGPGETVRFAGSINSTAGAGPESGALPPTDNHPPQPGTAATMRNPDPFSIIATANPAMPAYDLMRMLNDVGAVNRELQTEIMGTRDRNVFLSRENFGLAHRAKWFEDESQRRQNDINNLLTTIREQRLDLDRRDETIRQHVITIRELRDSHADIDAQVTGVRATVNELGKHLPKLLNGEVEMEDQEGGSEGEGEHVTEHVTPAQAAKRKIKGPARQASSVEQADVEEREDVSVAAPVTRGVKRKRGGEAAAKGAKRKLGKTPPAAPTSEAADNMQPSSAEEEARYGASFYNTYVTDDVPEGYAKA</sequence>
<dbReference type="KEGG" id="ffu:CLAFUR5_03064"/>
<dbReference type="EMBL" id="CP090164">
    <property type="protein sequence ID" value="UJO13946.1"/>
    <property type="molecule type" value="Genomic_DNA"/>
</dbReference>
<keyword evidence="3" id="KW-1185">Reference proteome</keyword>
<feature type="region of interest" description="Disordered" evidence="1">
    <location>
        <begin position="1"/>
        <end position="48"/>
    </location>
</feature>
<protein>
    <submittedName>
        <fullName evidence="2">Uncharacterized protein</fullName>
    </submittedName>
</protein>
<feature type="region of interest" description="Disordered" evidence="1">
    <location>
        <begin position="202"/>
        <end position="284"/>
    </location>
</feature>
<gene>
    <name evidence="2" type="ORF">CLAFUR5_03064</name>
</gene>
<dbReference type="GeneID" id="71982942"/>
<evidence type="ECO:0000256" key="1">
    <source>
        <dbReference type="SAM" id="MobiDB-lite"/>
    </source>
</evidence>
<dbReference type="RefSeq" id="XP_047758312.1">
    <property type="nucleotide sequence ID" value="XM_047902212.1"/>
</dbReference>